<dbReference type="Pfam" id="PF02932">
    <property type="entry name" value="Neur_chan_memb"/>
    <property type="match status" value="1"/>
</dbReference>
<dbReference type="AlphaFoldDB" id="A0A914UXV4"/>
<dbReference type="SUPFAM" id="SSF63712">
    <property type="entry name" value="Nicotinic receptor ligand binding domain-like"/>
    <property type="match status" value="1"/>
</dbReference>
<evidence type="ECO:0000256" key="1">
    <source>
        <dbReference type="ARBA" id="ARBA00009237"/>
    </source>
</evidence>
<dbReference type="Gene3D" id="1.20.58.390">
    <property type="entry name" value="Neurotransmitter-gated ion-channel transmembrane domain"/>
    <property type="match status" value="2"/>
</dbReference>
<feature type="transmembrane region" description="Helical" evidence="16">
    <location>
        <begin position="302"/>
        <end position="325"/>
    </location>
</feature>
<evidence type="ECO:0000256" key="13">
    <source>
        <dbReference type="ARBA" id="ARBA00023286"/>
    </source>
</evidence>
<dbReference type="Pfam" id="PF02931">
    <property type="entry name" value="Neur_chan_LBD"/>
    <property type="match status" value="1"/>
</dbReference>
<keyword evidence="2 16" id="KW-0813">Transport</keyword>
<keyword evidence="10" id="KW-0675">Receptor</keyword>
<sequence>MACGRCFHSTVLIVWLFLARRVLLFNHNVTYAGDYERLLYDKLTSGYNPLARPIKNDSEPVIVHLGVDFQQLLDIEEKSQVMVSNVWLKMRWVDIYLTWDPNEFGGIKEVRMPIKYIWRPDVLLYNSVDQQFDSLWPINAVVYSTGDVTWIPPAIIKSSCRIDIRWFPFDEQQCEMKFGSWTYSGQFIDLLNDTVSLDTYKPNGEWHLLGLNTKRNIYYYECCPDPYYDVTFTIWVRRRTLYYGLNLVIPCILISSLTLLEFTLPPDSGEKLTLGITIFMSLCVFLLMVAEAMPQTSDTIPLIATYFSCIMIDVSASVVFTVLVLNYHHRSTETYSPMSPMMRSILLEWLPWILMMKRPGYKLKKWASKLKTRRTNSFTDMELKERCSKSLLANVLDIDEESLSRFDASLESTLRNNQHQQTNNSTVSTPDAVTTATSIGSVPNSPRSAMKSAVVQRAAVVYQMPPARANSEQLNQIIRELRLITDRMRREDGNAEGRADWKFAAMVIDRICLIAFTSFLLVSTCAILFSAPQLIA</sequence>
<keyword evidence="20" id="KW-1185">Reference proteome</keyword>
<dbReference type="Proteomes" id="UP000887566">
    <property type="component" value="Unplaced"/>
</dbReference>
<keyword evidence="16" id="KW-0732">Signal</keyword>
<dbReference type="InterPro" id="IPR002394">
    <property type="entry name" value="Nicotinic_acetylcholine_rcpt"/>
</dbReference>
<feature type="domain" description="Neurotransmitter-gated ion-channel transmembrane" evidence="19">
    <location>
        <begin position="247"/>
        <end position="527"/>
    </location>
</feature>
<dbReference type="GO" id="GO:0022848">
    <property type="term" value="F:acetylcholine-gated monoatomic cation-selective channel activity"/>
    <property type="evidence" value="ECO:0007669"/>
    <property type="project" value="InterPro"/>
</dbReference>
<name>A0A914UXV4_9BILA</name>
<evidence type="ECO:0000256" key="3">
    <source>
        <dbReference type="ARBA" id="ARBA00022475"/>
    </source>
</evidence>
<dbReference type="PRINTS" id="PR00254">
    <property type="entry name" value="NICOTINICR"/>
</dbReference>
<dbReference type="NCBIfam" id="TIGR00860">
    <property type="entry name" value="LIC"/>
    <property type="match status" value="1"/>
</dbReference>
<feature type="transmembrane region" description="Helical" evidence="16">
    <location>
        <begin position="511"/>
        <end position="531"/>
    </location>
</feature>
<dbReference type="CDD" id="cd19051">
    <property type="entry name" value="LGIC_TM_cation"/>
    <property type="match status" value="1"/>
</dbReference>
<dbReference type="PANTHER" id="PTHR18945">
    <property type="entry name" value="NEUROTRANSMITTER GATED ION CHANNEL"/>
    <property type="match status" value="1"/>
</dbReference>
<evidence type="ECO:0000256" key="17">
    <source>
        <dbReference type="SAM" id="MobiDB-lite"/>
    </source>
</evidence>
<evidence type="ECO:0000313" key="21">
    <source>
        <dbReference type="WBParaSite" id="PSAMB.scaffold1350size32650.g12580.t1"/>
    </source>
</evidence>
<evidence type="ECO:0000256" key="6">
    <source>
        <dbReference type="ARBA" id="ARBA00023018"/>
    </source>
</evidence>
<feature type="domain" description="Neurotransmitter-gated ion-channel ligand-binding" evidence="18">
    <location>
        <begin position="38"/>
        <end position="240"/>
    </location>
</feature>
<keyword evidence="6" id="KW-0770">Synapse</keyword>
<dbReference type="PRINTS" id="PR00252">
    <property type="entry name" value="NRIONCHANNEL"/>
</dbReference>
<dbReference type="Gene3D" id="2.70.170.10">
    <property type="entry name" value="Neurotransmitter-gated ion-channel ligand-binding domain"/>
    <property type="match status" value="1"/>
</dbReference>
<feature type="chain" id="PRO_5038159090" evidence="16">
    <location>
        <begin position="25"/>
        <end position="536"/>
    </location>
</feature>
<feature type="region of interest" description="Disordered" evidence="17">
    <location>
        <begin position="414"/>
        <end position="444"/>
    </location>
</feature>
<dbReference type="FunFam" id="1.20.58.390:FF:000073">
    <property type="entry name" value="Neuronal acetylcholine receptor subunit alpha-9-II"/>
    <property type="match status" value="1"/>
</dbReference>
<protein>
    <submittedName>
        <fullName evidence="21">Uncharacterized protein</fullName>
    </submittedName>
</protein>
<accession>A0A914UXV4</accession>
<evidence type="ECO:0000256" key="12">
    <source>
        <dbReference type="ARBA" id="ARBA00023257"/>
    </source>
</evidence>
<dbReference type="SUPFAM" id="SSF90112">
    <property type="entry name" value="Neurotransmitter-gated ion-channel transmembrane pore"/>
    <property type="match status" value="1"/>
</dbReference>
<keyword evidence="9" id="KW-1015">Disulfide bond</keyword>
<keyword evidence="7 16" id="KW-0406">Ion transport</keyword>
<evidence type="ECO:0000256" key="4">
    <source>
        <dbReference type="ARBA" id="ARBA00022692"/>
    </source>
</evidence>
<proteinExistence type="inferred from homology"/>
<keyword evidence="12" id="KW-0628">Postsynaptic cell membrane</keyword>
<feature type="transmembrane region" description="Helical" evidence="16">
    <location>
        <begin position="337"/>
        <end position="355"/>
    </location>
</feature>
<keyword evidence="4 16" id="KW-0812">Transmembrane</keyword>
<dbReference type="InterPro" id="IPR036734">
    <property type="entry name" value="Neur_chan_lig-bd_sf"/>
</dbReference>
<keyword evidence="8 16" id="KW-0472">Membrane</keyword>
<evidence type="ECO:0000256" key="14">
    <source>
        <dbReference type="ARBA" id="ARBA00023303"/>
    </source>
</evidence>
<evidence type="ECO:0000259" key="18">
    <source>
        <dbReference type="Pfam" id="PF02931"/>
    </source>
</evidence>
<dbReference type="CDD" id="cd18997">
    <property type="entry name" value="LGIC_ECD_nAChR"/>
    <property type="match status" value="1"/>
</dbReference>
<evidence type="ECO:0000256" key="7">
    <source>
        <dbReference type="ARBA" id="ARBA00023065"/>
    </source>
</evidence>
<evidence type="ECO:0000256" key="15">
    <source>
        <dbReference type="ARBA" id="ARBA00034104"/>
    </source>
</evidence>
<keyword evidence="14 16" id="KW-0407">Ion channel</keyword>
<evidence type="ECO:0000256" key="9">
    <source>
        <dbReference type="ARBA" id="ARBA00023157"/>
    </source>
</evidence>
<reference evidence="21" key="1">
    <citation type="submission" date="2022-11" db="UniProtKB">
        <authorList>
            <consortium name="WormBaseParasite"/>
        </authorList>
    </citation>
    <scope>IDENTIFICATION</scope>
</reference>
<keyword evidence="3" id="KW-1003">Cell membrane</keyword>
<evidence type="ECO:0000256" key="11">
    <source>
        <dbReference type="ARBA" id="ARBA00023180"/>
    </source>
</evidence>
<keyword evidence="5 16" id="KW-1133">Transmembrane helix</keyword>
<feature type="transmembrane region" description="Helical" evidence="16">
    <location>
        <begin position="241"/>
        <end position="260"/>
    </location>
</feature>
<comment type="similarity">
    <text evidence="1">Belongs to the ligand-gated ion channel (TC 1.A.9) family. Acetylcholine receptor (TC 1.A.9.1) subfamily.</text>
</comment>
<evidence type="ECO:0000256" key="10">
    <source>
        <dbReference type="ARBA" id="ARBA00023170"/>
    </source>
</evidence>
<dbReference type="InterPro" id="IPR006202">
    <property type="entry name" value="Neur_chan_lig-bd"/>
</dbReference>
<evidence type="ECO:0000256" key="2">
    <source>
        <dbReference type="ARBA" id="ARBA00022448"/>
    </source>
</evidence>
<dbReference type="InterPro" id="IPR036719">
    <property type="entry name" value="Neuro-gated_channel_TM_sf"/>
</dbReference>
<keyword evidence="11" id="KW-0325">Glycoprotein</keyword>
<evidence type="ECO:0000256" key="16">
    <source>
        <dbReference type="RuleBase" id="RU000687"/>
    </source>
</evidence>
<evidence type="ECO:0000313" key="20">
    <source>
        <dbReference type="Proteomes" id="UP000887566"/>
    </source>
</evidence>
<keyword evidence="13" id="KW-1071">Ligand-gated ion channel</keyword>
<dbReference type="InterPro" id="IPR018000">
    <property type="entry name" value="Neurotransmitter_ion_chnl_CS"/>
</dbReference>
<dbReference type="PROSITE" id="PS00236">
    <property type="entry name" value="NEUROTR_ION_CHANNEL"/>
    <property type="match status" value="1"/>
</dbReference>
<organism evidence="20 21">
    <name type="scientific">Plectus sambesii</name>
    <dbReference type="NCBI Taxonomy" id="2011161"/>
    <lineage>
        <taxon>Eukaryota</taxon>
        <taxon>Metazoa</taxon>
        <taxon>Ecdysozoa</taxon>
        <taxon>Nematoda</taxon>
        <taxon>Chromadorea</taxon>
        <taxon>Plectida</taxon>
        <taxon>Plectina</taxon>
        <taxon>Plectoidea</taxon>
        <taxon>Plectidae</taxon>
        <taxon>Plectus</taxon>
    </lineage>
</organism>
<evidence type="ECO:0000256" key="5">
    <source>
        <dbReference type="ARBA" id="ARBA00022989"/>
    </source>
</evidence>
<dbReference type="InterPro" id="IPR006201">
    <property type="entry name" value="Neur_channel"/>
</dbReference>
<dbReference type="WBParaSite" id="PSAMB.scaffold1350size32650.g12580.t1">
    <property type="protein sequence ID" value="PSAMB.scaffold1350size32650.g12580.t1"/>
    <property type="gene ID" value="PSAMB.scaffold1350size32650.g12580"/>
</dbReference>
<feature type="transmembrane region" description="Helical" evidence="16">
    <location>
        <begin position="272"/>
        <end position="290"/>
    </location>
</feature>
<dbReference type="FunFam" id="2.70.170.10:FF:000016">
    <property type="entry name" value="Nicotinic acetylcholine receptor subunit"/>
    <property type="match status" value="1"/>
</dbReference>
<dbReference type="InterPro" id="IPR006029">
    <property type="entry name" value="Neurotrans-gated_channel_TM"/>
</dbReference>
<comment type="subcellular location">
    <subcellularLocation>
        <location evidence="15">Postsynaptic cell membrane</location>
        <topology evidence="15">Multi-pass membrane protein</topology>
    </subcellularLocation>
</comment>
<dbReference type="InterPro" id="IPR038050">
    <property type="entry name" value="Neuro_actylchol_rec"/>
</dbReference>
<evidence type="ECO:0000256" key="8">
    <source>
        <dbReference type="ARBA" id="ARBA00023136"/>
    </source>
</evidence>
<dbReference type="GO" id="GO:0045211">
    <property type="term" value="C:postsynaptic membrane"/>
    <property type="evidence" value="ECO:0007669"/>
    <property type="project" value="UniProtKB-SubCell"/>
</dbReference>
<dbReference type="GO" id="GO:0004888">
    <property type="term" value="F:transmembrane signaling receptor activity"/>
    <property type="evidence" value="ECO:0007669"/>
    <property type="project" value="InterPro"/>
</dbReference>
<evidence type="ECO:0000259" key="19">
    <source>
        <dbReference type="Pfam" id="PF02932"/>
    </source>
</evidence>
<feature type="signal peptide" evidence="16">
    <location>
        <begin position="1"/>
        <end position="24"/>
    </location>
</feature>